<organism evidence="1 2">
    <name type="scientific">Nocardia terrae</name>
    <dbReference type="NCBI Taxonomy" id="2675851"/>
    <lineage>
        <taxon>Bacteria</taxon>
        <taxon>Bacillati</taxon>
        <taxon>Actinomycetota</taxon>
        <taxon>Actinomycetes</taxon>
        <taxon>Mycobacteriales</taxon>
        <taxon>Nocardiaceae</taxon>
        <taxon>Nocardia</taxon>
    </lineage>
</organism>
<proteinExistence type="predicted"/>
<comment type="caution">
    <text evidence="1">The sequence shown here is derived from an EMBL/GenBank/DDBJ whole genome shotgun (WGS) entry which is preliminary data.</text>
</comment>
<gene>
    <name evidence="1" type="ORF">GPX89_41755</name>
</gene>
<reference evidence="1 2" key="1">
    <citation type="submission" date="2019-12" db="EMBL/GenBank/DDBJ databases">
        <title>Nocardia sp. nov. ET3-3 isolated from soil.</title>
        <authorList>
            <person name="Kanchanasin P."/>
            <person name="Tanasupawat S."/>
            <person name="Yuki M."/>
            <person name="Kudo T."/>
        </authorList>
    </citation>
    <scope>NUCLEOTIDE SEQUENCE [LARGE SCALE GENOMIC DNA]</scope>
    <source>
        <strain evidence="1 2">ET3-3</strain>
    </source>
</reference>
<name>A0A7K1VBA1_9NOCA</name>
<dbReference type="AlphaFoldDB" id="A0A7K1VBA1"/>
<dbReference type="EMBL" id="WRPP01000015">
    <property type="protein sequence ID" value="MVU83749.1"/>
    <property type="molecule type" value="Genomic_DNA"/>
</dbReference>
<accession>A0A7K1VBA1</accession>
<dbReference type="Proteomes" id="UP000466794">
    <property type="component" value="Unassembled WGS sequence"/>
</dbReference>
<dbReference type="RefSeq" id="WP_157393329.1">
    <property type="nucleotide sequence ID" value="NZ_WRPP01000015.1"/>
</dbReference>
<sequence>MRFAQQPRTHVLAVSTLTDSDGYWNALKQAHGRLPRGASWTLAVASTDGSTAVNIVAHDSVDSVREFLEEFAAPYATTTYLEADAANAVGLAV</sequence>
<keyword evidence="2" id="KW-1185">Reference proteome</keyword>
<evidence type="ECO:0000313" key="1">
    <source>
        <dbReference type="EMBL" id="MVU83749.1"/>
    </source>
</evidence>
<evidence type="ECO:0000313" key="2">
    <source>
        <dbReference type="Proteomes" id="UP000466794"/>
    </source>
</evidence>
<protein>
    <submittedName>
        <fullName evidence="1">Uncharacterized protein</fullName>
    </submittedName>
</protein>